<dbReference type="GO" id="GO:0051302">
    <property type="term" value="P:regulation of cell division"/>
    <property type="evidence" value="ECO:0007669"/>
    <property type="project" value="TreeGrafter"/>
</dbReference>
<protein>
    <recommendedName>
        <fullName evidence="5">protein adenylyltransferase</fullName>
        <ecNumber evidence="5">2.7.7.108</ecNumber>
    </recommendedName>
</protein>
<evidence type="ECO:0000256" key="2">
    <source>
        <dbReference type="ARBA" id="ARBA00022695"/>
    </source>
</evidence>
<dbReference type="PROSITE" id="PS51459">
    <property type="entry name" value="FIDO"/>
    <property type="match status" value="1"/>
</dbReference>
<reference evidence="9 10" key="1">
    <citation type="submission" date="2019-08" db="EMBL/GenBank/DDBJ databases">
        <title>In-depth cultivation of the pig gut microbiome towards novel bacterial diversity and tailored functional studies.</title>
        <authorList>
            <person name="Wylensek D."/>
            <person name="Hitch T.C.A."/>
            <person name="Clavel T."/>
        </authorList>
    </citation>
    <scope>NUCLEOTIDE SEQUENCE [LARGE SCALE GENOMIC DNA]</scope>
    <source>
        <strain evidence="9 10">WCA-380-WT-2B</strain>
    </source>
</reference>
<keyword evidence="2" id="KW-0548">Nucleotidyltransferase</keyword>
<keyword evidence="3" id="KW-0547">Nucleotide-binding</keyword>
<evidence type="ECO:0000259" key="8">
    <source>
        <dbReference type="PROSITE" id="PS51459"/>
    </source>
</evidence>
<comment type="catalytic activity">
    <reaction evidence="6">
        <text>L-threonyl-[protein] + ATP = 3-O-(5'-adenylyl)-L-threonyl-[protein] + diphosphate</text>
        <dbReference type="Rhea" id="RHEA:54292"/>
        <dbReference type="Rhea" id="RHEA-COMP:11060"/>
        <dbReference type="Rhea" id="RHEA-COMP:13847"/>
        <dbReference type="ChEBI" id="CHEBI:30013"/>
        <dbReference type="ChEBI" id="CHEBI:30616"/>
        <dbReference type="ChEBI" id="CHEBI:33019"/>
        <dbReference type="ChEBI" id="CHEBI:138113"/>
        <dbReference type="EC" id="2.7.7.108"/>
    </reaction>
</comment>
<dbReference type="SUPFAM" id="SSF140931">
    <property type="entry name" value="Fic-like"/>
    <property type="match status" value="1"/>
</dbReference>
<comment type="catalytic activity">
    <reaction evidence="7">
        <text>L-tyrosyl-[protein] + ATP = O-(5'-adenylyl)-L-tyrosyl-[protein] + diphosphate</text>
        <dbReference type="Rhea" id="RHEA:54288"/>
        <dbReference type="Rhea" id="RHEA-COMP:10136"/>
        <dbReference type="Rhea" id="RHEA-COMP:13846"/>
        <dbReference type="ChEBI" id="CHEBI:30616"/>
        <dbReference type="ChEBI" id="CHEBI:33019"/>
        <dbReference type="ChEBI" id="CHEBI:46858"/>
        <dbReference type="ChEBI" id="CHEBI:83624"/>
        <dbReference type="EC" id="2.7.7.108"/>
    </reaction>
</comment>
<evidence type="ECO:0000256" key="5">
    <source>
        <dbReference type="ARBA" id="ARBA00034531"/>
    </source>
</evidence>
<evidence type="ECO:0000256" key="1">
    <source>
        <dbReference type="ARBA" id="ARBA00022679"/>
    </source>
</evidence>
<dbReference type="EMBL" id="VULQ01000025">
    <property type="protein sequence ID" value="MSS78811.1"/>
    <property type="molecule type" value="Genomic_DNA"/>
</dbReference>
<dbReference type="InterPro" id="IPR003812">
    <property type="entry name" value="Fido"/>
</dbReference>
<evidence type="ECO:0000313" key="9">
    <source>
        <dbReference type="EMBL" id="MSS78811.1"/>
    </source>
</evidence>
<evidence type="ECO:0000256" key="6">
    <source>
        <dbReference type="ARBA" id="ARBA00047939"/>
    </source>
</evidence>
<keyword evidence="1" id="KW-0808">Transferase</keyword>
<keyword evidence="4" id="KW-0067">ATP-binding</keyword>
<dbReference type="PANTHER" id="PTHR39560:SF1">
    <property type="entry name" value="PROTEIN ADENYLYLTRANSFERASE FIC-RELATED"/>
    <property type="match status" value="1"/>
</dbReference>
<feature type="domain" description="Fido" evidence="8">
    <location>
        <begin position="29"/>
        <end position="155"/>
    </location>
</feature>
<dbReference type="RefSeq" id="WP_154542198.1">
    <property type="nucleotide sequence ID" value="NZ_VULQ01000025.1"/>
</dbReference>
<gene>
    <name evidence="9" type="ORF">FYJ26_10555</name>
</gene>
<organism evidence="9 10">
    <name type="scientific">Anaerococcus porci</name>
    <dbReference type="NCBI Taxonomy" id="2652269"/>
    <lineage>
        <taxon>Bacteria</taxon>
        <taxon>Bacillati</taxon>
        <taxon>Bacillota</taxon>
        <taxon>Tissierellia</taxon>
        <taxon>Tissierellales</taxon>
        <taxon>Peptoniphilaceae</taxon>
        <taxon>Anaerococcus</taxon>
    </lineage>
</organism>
<accession>A0A6N7VIW8</accession>
<evidence type="ECO:0000313" key="10">
    <source>
        <dbReference type="Proteomes" id="UP000441925"/>
    </source>
</evidence>
<evidence type="ECO:0000256" key="7">
    <source>
        <dbReference type="ARBA" id="ARBA00048696"/>
    </source>
</evidence>
<keyword evidence="10" id="KW-1185">Reference proteome</keyword>
<dbReference type="NCBIfam" id="NF046029">
    <property type="entry name" value="ProtAdlyltaseNmFic"/>
    <property type="match status" value="1"/>
</dbReference>
<dbReference type="GO" id="GO:0005524">
    <property type="term" value="F:ATP binding"/>
    <property type="evidence" value="ECO:0007669"/>
    <property type="project" value="UniProtKB-KW"/>
</dbReference>
<dbReference type="Proteomes" id="UP000441925">
    <property type="component" value="Unassembled WGS sequence"/>
</dbReference>
<dbReference type="AlphaFoldDB" id="A0A6N7VIW8"/>
<dbReference type="InterPro" id="IPR036597">
    <property type="entry name" value="Fido-like_dom_sf"/>
</dbReference>
<proteinExistence type="predicted"/>
<name>A0A6N7VIW8_9FIRM</name>
<dbReference type="Pfam" id="PF02661">
    <property type="entry name" value="Fic"/>
    <property type="match status" value="1"/>
</dbReference>
<dbReference type="PANTHER" id="PTHR39560">
    <property type="entry name" value="PROTEIN ADENYLYLTRANSFERASE FIC-RELATED"/>
    <property type="match status" value="1"/>
</dbReference>
<dbReference type="GO" id="GO:0070733">
    <property type="term" value="F:AMPylase activity"/>
    <property type="evidence" value="ECO:0007669"/>
    <property type="project" value="UniProtKB-EC"/>
</dbReference>
<dbReference type="Gene3D" id="1.10.3290.10">
    <property type="entry name" value="Fido-like domain"/>
    <property type="match status" value="1"/>
</dbReference>
<comment type="caution">
    <text evidence="9">The sequence shown here is derived from an EMBL/GenBank/DDBJ whole genome shotgun (WGS) entry which is preliminary data.</text>
</comment>
<dbReference type="EC" id="2.7.7.108" evidence="5"/>
<sequence length="201" mass="23813">MKNNKEEYISKKRAIQLWDTGDIDRIEVGTTKGLQEIHEYLFHDLKGYNAGEIRTVNISKGNFRFANVMFLESNLEIIERMKENNFDKVIEKYVEMNIAHPFIEGNGRATRIWLDLMLKKNLKKCIDWSKVDKLEYLDFMKISPVRDKYIKSLLKEALTDKIDNREVFMKGIEKSYIYEDLNDFSIEEIDKDIKGENNNVQ</sequence>
<evidence type="ECO:0000256" key="3">
    <source>
        <dbReference type="ARBA" id="ARBA00022741"/>
    </source>
</evidence>
<evidence type="ECO:0000256" key="4">
    <source>
        <dbReference type="ARBA" id="ARBA00022840"/>
    </source>
</evidence>